<evidence type="ECO:0000313" key="3">
    <source>
        <dbReference type="Proteomes" id="UP000430232"/>
    </source>
</evidence>
<reference evidence="2 4" key="2">
    <citation type="submission" date="2019-09" db="EMBL/GenBank/DDBJ databases">
        <authorList>
            <person name="Depoorter E."/>
        </authorList>
    </citation>
    <scope>NUCLEOTIDE SEQUENCE [LARGE SCALE GENOMIC DNA]</scope>
    <source>
        <strain evidence="2">LMG 24064</strain>
    </source>
</reference>
<evidence type="ECO:0000313" key="1">
    <source>
        <dbReference type="EMBL" id="KAB0641126.1"/>
    </source>
</evidence>
<evidence type="ECO:0000313" key="4">
    <source>
        <dbReference type="Proteomes" id="UP000494222"/>
    </source>
</evidence>
<dbReference type="OrthoDB" id="9090824at2"/>
<dbReference type="Proteomes" id="UP000494222">
    <property type="component" value="Unassembled WGS sequence"/>
</dbReference>
<dbReference type="Proteomes" id="UP000430232">
    <property type="component" value="Unassembled WGS sequence"/>
</dbReference>
<accession>A0A6H9TCG4</accession>
<name>A0A6H9TCG4_9BURK</name>
<sequence length="62" mass="7429">MQYYEGPPTGKVENRWLWDGENEWMVGQITAGQRKLPIREAWNDTMLINRIEEGWLPEKNPR</sequence>
<proteinExistence type="predicted"/>
<protein>
    <submittedName>
        <fullName evidence="1">Uncharacterized protein</fullName>
    </submittedName>
</protein>
<evidence type="ECO:0000313" key="2">
    <source>
        <dbReference type="EMBL" id="VWB59192.1"/>
    </source>
</evidence>
<dbReference type="EMBL" id="VZOJ01000040">
    <property type="protein sequence ID" value="KAB0641126.1"/>
    <property type="molecule type" value="Genomic_DNA"/>
</dbReference>
<organism evidence="1 3">
    <name type="scientific">Burkholderia latens</name>
    <dbReference type="NCBI Taxonomy" id="488446"/>
    <lineage>
        <taxon>Bacteria</taxon>
        <taxon>Pseudomonadati</taxon>
        <taxon>Pseudomonadota</taxon>
        <taxon>Betaproteobacteria</taxon>
        <taxon>Burkholderiales</taxon>
        <taxon>Burkholderiaceae</taxon>
        <taxon>Burkholderia</taxon>
        <taxon>Burkholderia cepacia complex</taxon>
    </lineage>
</organism>
<reference evidence="1 3" key="1">
    <citation type="submission" date="2019-09" db="EMBL/GenBank/DDBJ databases">
        <title>Draft genome sequences of 48 bacterial type strains from the CCUG.</title>
        <authorList>
            <person name="Tunovic T."/>
            <person name="Pineiro-Iglesias B."/>
            <person name="Unosson C."/>
            <person name="Inganas E."/>
            <person name="Ohlen M."/>
            <person name="Cardew S."/>
            <person name="Jensie-Markopoulos S."/>
            <person name="Salva-Serra F."/>
            <person name="Jaen-Luchoro D."/>
            <person name="Karlsson R."/>
            <person name="Svensson-Stadler L."/>
            <person name="Chun J."/>
            <person name="Moore E."/>
        </authorList>
    </citation>
    <scope>NUCLEOTIDE SEQUENCE [LARGE SCALE GENOMIC DNA]</scope>
    <source>
        <strain evidence="1 3">CCUG 54555</strain>
    </source>
</reference>
<gene>
    <name evidence="2" type="ORF">BLA24064_02730</name>
    <name evidence="1" type="ORF">F7R21_16180</name>
</gene>
<keyword evidence="3" id="KW-1185">Reference proteome</keyword>
<dbReference type="AlphaFoldDB" id="A0A6H9TCG4"/>
<dbReference type="EMBL" id="CABVPL010000016">
    <property type="protein sequence ID" value="VWB59192.1"/>
    <property type="molecule type" value="Genomic_DNA"/>
</dbReference>